<keyword evidence="5" id="KW-0539">Nucleus</keyword>
<keyword evidence="3 8" id="KW-0808">Transferase</keyword>
<evidence type="ECO:0000256" key="6">
    <source>
        <dbReference type="ARBA" id="ARBA00024347"/>
    </source>
</evidence>
<dbReference type="Pfam" id="PF23253">
    <property type="entry name" value="KH_PARP14_6"/>
    <property type="match status" value="1"/>
</dbReference>
<dbReference type="InterPro" id="IPR057046">
    <property type="entry name" value="PARP14_KH_4"/>
</dbReference>
<dbReference type="CDD" id="cd01439">
    <property type="entry name" value="TCCD_inducible_PARP_like"/>
    <property type="match status" value="1"/>
</dbReference>
<dbReference type="Pfam" id="PF23254">
    <property type="entry name" value="KH_PARP14_8"/>
    <property type="match status" value="1"/>
</dbReference>
<evidence type="ECO:0000259" key="10">
    <source>
        <dbReference type="PROSITE" id="PS51059"/>
    </source>
</evidence>
<evidence type="ECO:0000259" key="11">
    <source>
        <dbReference type="PROSITE" id="PS51154"/>
    </source>
</evidence>
<dbReference type="InterPro" id="IPR043472">
    <property type="entry name" value="Macro_dom-like"/>
</dbReference>
<dbReference type="GO" id="GO:0003714">
    <property type="term" value="F:transcription corepressor activity"/>
    <property type="evidence" value="ECO:0007669"/>
    <property type="project" value="TreeGrafter"/>
</dbReference>
<evidence type="ECO:0000256" key="7">
    <source>
        <dbReference type="PROSITE-ProRule" id="PRU00176"/>
    </source>
</evidence>
<dbReference type="PROSITE" id="PS51059">
    <property type="entry name" value="PARP_CATALYTIC"/>
    <property type="match status" value="1"/>
</dbReference>
<dbReference type="GO" id="GO:0003950">
    <property type="term" value="F:NAD+ poly-ADP-ribosyltransferase activity"/>
    <property type="evidence" value="ECO:0007669"/>
    <property type="project" value="UniProtKB-UniRule"/>
</dbReference>
<dbReference type="InterPro" id="IPR057050">
    <property type="entry name" value="RRM_PARP14_2"/>
</dbReference>
<name>A0AAW1ZBM2_CULAL</name>
<dbReference type="Gene3D" id="3.40.220.10">
    <property type="entry name" value="Leucine Aminopeptidase, subunit E, domain 1"/>
    <property type="match status" value="1"/>
</dbReference>
<evidence type="ECO:0000256" key="4">
    <source>
        <dbReference type="ARBA" id="ARBA00023027"/>
    </source>
</evidence>
<dbReference type="Pfam" id="PF00644">
    <property type="entry name" value="PARP"/>
    <property type="match status" value="1"/>
</dbReference>
<dbReference type="PANTHER" id="PTHR14453">
    <property type="entry name" value="PARP/ZINC FINGER CCCH TYPE DOMAIN CONTAINING PROTEIN"/>
    <property type="match status" value="1"/>
</dbReference>
<dbReference type="InterPro" id="IPR057047">
    <property type="entry name" value="PARP14_KH_5"/>
</dbReference>
<evidence type="ECO:0000256" key="5">
    <source>
        <dbReference type="ARBA" id="ARBA00023242"/>
    </source>
</evidence>
<dbReference type="InterPro" id="IPR002589">
    <property type="entry name" value="Macro_dom"/>
</dbReference>
<sequence length="1251" mass="142696">MEQAHGYQEPTLDLKKPQESNAVVLENLPDVEQDVWTLLVENITSLSENDFTTELIPELRKAVVTFKNPSAAGRFLVDSRKHETFKKNNLRARPLERSTCVRVENLPALVNKTLLEQIFEQWGPVEDVFTIPSEHAAIITFKEEEAKEIVLKKDINICDVPVKIYTYFKSLDTVLYGGNRPHLKLPEPITVRVHPSIREFLLKKEHISFIKNQMSSHFCQIDMDKPEILLSLDPALLKQKEVTRRHIDDWSKNAFDAFMKIISNYATSEWPLSHPLWSKVENVVKEVVKDRVFTDMDVSKGVLTMAGMTHEIIGLKPIMEKILENATYQMEREKNSVTEYMEMSPAMYSLLLQDGLKSAVSPQLHIDHNKKINRLVLSGLHTEILMFKNWVLEKKINMIQKPLKIEDCSILEFLRLVDSDEMSTDLFICHGIAAVYTTKNGDVVLTGTTERALAEAEKRVKMALASRELIIEDHSVLQMPEWEDLKRRLEISFSISKKRFVSINLSQTDKVIVTGFKDPVMEVSVNIERFIEKHTRIEETVRVKSQATVEFIKDRKSHDWQHFVKSDKMKVNFDSKRPWIKLSGERLFVQQAMTFFKRLADSLHTDTLTIKKTGAKKYFEEQGKIMLSMFVRENGFVVVLQEDDMLEEEDEEGFSQARYNLKCLIFVALSLGSIGRVCLKVYTMQVGHLTLEVSSGDITKEKTDAIVNISNKTFSLKSGVSKAILDAAGLEVEQELLQMASDTNFQLTEIVTSSGMLLCKEIIHVVGSFRPADIKNNVLSVLDICEKHKFTSVAFPALGTGQGGANPADVAEAMISAVVDFAIKNEPVHVKSVKFLIFQTSMLPSFHQSMIKRSMEPKKGRFSRIKGKKIMLEEIEPVVFQLCGETPDDLSKASAMIESLIKQEHLEITIRDPAIAQFSKEESEMLSTMERELKVSIIIDKKSQDVITLKGLTGFVHTAESRIRDMIRKVERNENQTLLASLMSSIVEWQYQSGHNFKAFDVFTNCVLEEALNHQKMSVKIKINSIEYDVDILKKVATKGKKRIELKRVDLKAQSSLPSNWVDMKGESVVLVKLTAGSQEFADVEQEFRKYGLSSKIIQIERVQNSALWRSYMIKKEEMEHKSKHENYEKHLFHGTGSDKTDQINHYGFNRSYAGMHGALYGNGTYFAVDPLYSAQSFSKPDARGNKRMYLARVLVGDFTQGQKGLLTPPRKSSKGVHLYDSVTDKIKNPSMFVIFNDVQAYPEYLITFRD</sequence>
<dbReference type="GO" id="GO:0070212">
    <property type="term" value="P:protein poly-ADP-ribosylation"/>
    <property type="evidence" value="ECO:0007669"/>
    <property type="project" value="TreeGrafter"/>
</dbReference>
<dbReference type="SUPFAM" id="SSF54928">
    <property type="entry name" value="RNA-binding domain, RBD"/>
    <property type="match status" value="1"/>
</dbReference>
<dbReference type="Pfam" id="PF22005">
    <property type="entry name" value="WWE_1"/>
    <property type="match status" value="1"/>
</dbReference>
<evidence type="ECO:0000256" key="3">
    <source>
        <dbReference type="ARBA" id="ARBA00022679"/>
    </source>
</evidence>
<dbReference type="InterPro" id="IPR057045">
    <property type="entry name" value="PARP14_KH_3"/>
</dbReference>
<dbReference type="InterPro" id="IPR052056">
    <property type="entry name" value="Mono-ARTD/PARP"/>
</dbReference>
<dbReference type="Pfam" id="PF23249">
    <property type="entry name" value="KH_PARP14_3"/>
    <property type="match status" value="1"/>
</dbReference>
<comment type="similarity">
    <text evidence="6">Belongs to the ARTD/PARP family.</text>
</comment>
<dbReference type="FunFam" id="3.90.228.10:FF:000008">
    <property type="entry name" value="Poly [ADP-ribose] polymerase"/>
    <property type="match status" value="1"/>
</dbReference>
<evidence type="ECO:0000259" key="9">
    <source>
        <dbReference type="PROSITE" id="PS50102"/>
    </source>
</evidence>
<dbReference type="Pfam" id="PF23085">
    <property type="entry name" value="RRM_PARP14_3"/>
    <property type="match status" value="1"/>
</dbReference>
<proteinExistence type="inferred from homology"/>
<dbReference type="GO" id="GO:0010629">
    <property type="term" value="P:negative regulation of gene expression"/>
    <property type="evidence" value="ECO:0007669"/>
    <property type="project" value="TreeGrafter"/>
</dbReference>
<dbReference type="SMART" id="SM00506">
    <property type="entry name" value="A1pp"/>
    <property type="match status" value="1"/>
</dbReference>
<dbReference type="SMART" id="SM00360">
    <property type="entry name" value="RRM"/>
    <property type="match status" value="1"/>
</dbReference>
<evidence type="ECO:0000256" key="8">
    <source>
        <dbReference type="RuleBase" id="RU362114"/>
    </source>
</evidence>
<dbReference type="InterPro" id="IPR012677">
    <property type="entry name" value="Nucleotide-bd_a/b_plait_sf"/>
</dbReference>
<dbReference type="Gene3D" id="3.30.720.50">
    <property type="match status" value="1"/>
</dbReference>
<keyword evidence="13" id="KW-1185">Reference proteome</keyword>
<dbReference type="InterPro" id="IPR037197">
    <property type="entry name" value="WWE_dom_sf"/>
</dbReference>
<accession>A0AAW1ZBM2</accession>
<dbReference type="Pfam" id="PF23084">
    <property type="entry name" value="KH_PARP14_1"/>
    <property type="match status" value="1"/>
</dbReference>
<keyword evidence="7" id="KW-0694">RNA-binding</keyword>
<keyword evidence="2 8" id="KW-0328">Glycosyltransferase</keyword>
<dbReference type="Gene3D" id="3.30.70.330">
    <property type="match status" value="1"/>
</dbReference>
<dbReference type="PANTHER" id="PTHR14453:SF106">
    <property type="entry name" value="POLY [ADP-RIBOSE] POLYMERASE"/>
    <property type="match status" value="1"/>
</dbReference>
<dbReference type="Pfam" id="PF23248">
    <property type="entry name" value="KH_PARP14_2"/>
    <property type="match status" value="1"/>
</dbReference>
<comment type="subcellular location">
    <subcellularLocation>
        <location evidence="1">Nucleus</location>
    </subcellularLocation>
</comment>
<dbReference type="Pfam" id="PF23252">
    <property type="entry name" value="KH_PARP14_5"/>
    <property type="match status" value="1"/>
</dbReference>
<dbReference type="InterPro" id="IPR057043">
    <property type="entry name" value="PARP14_KH_2"/>
</dbReference>
<dbReference type="GO" id="GO:0005737">
    <property type="term" value="C:cytoplasm"/>
    <property type="evidence" value="ECO:0007669"/>
    <property type="project" value="TreeGrafter"/>
</dbReference>
<keyword evidence="4 8" id="KW-0520">NAD</keyword>
<dbReference type="EC" id="2.4.2.-" evidence="8"/>
<reference evidence="12 13" key="1">
    <citation type="submission" date="2024-05" db="EMBL/GenBank/DDBJ databases">
        <title>A high-quality chromosomal-level genome assembly of Topmouth culter (Culter alburnus).</title>
        <authorList>
            <person name="Zhao H."/>
        </authorList>
    </citation>
    <scope>NUCLEOTIDE SEQUENCE [LARGE SCALE GENOMIC DNA]</scope>
    <source>
        <strain evidence="12">CATC2023</strain>
        <tissue evidence="12">Muscle</tissue>
    </source>
</reference>
<dbReference type="InterPro" id="IPR035979">
    <property type="entry name" value="RBD_domain_sf"/>
</dbReference>
<dbReference type="InterPro" id="IPR057049">
    <property type="entry name" value="PARP14_KH_8"/>
</dbReference>
<feature type="domain" description="RRM" evidence="9">
    <location>
        <begin position="99"/>
        <end position="188"/>
    </location>
</feature>
<dbReference type="InterPro" id="IPR057044">
    <property type="entry name" value="PARP14_KH_1"/>
</dbReference>
<dbReference type="Pfam" id="PF01661">
    <property type="entry name" value="Macro"/>
    <property type="match status" value="1"/>
</dbReference>
<evidence type="ECO:0000313" key="12">
    <source>
        <dbReference type="EMBL" id="KAK9958288.1"/>
    </source>
</evidence>
<evidence type="ECO:0000256" key="1">
    <source>
        <dbReference type="ARBA" id="ARBA00004123"/>
    </source>
</evidence>
<dbReference type="EMBL" id="JAWDJR010000018">
    <property type="protein sequence ID" value="KAK9958288.1"/>
    <property type="molecule type" value="Genomic_DNA"/>
</dbReference>
<protein>
    <recommendedName>
        <fullName evidence="8">Poly [ADP-ribose] polymerase</fullName>
        <shortName evidence="8">PARP</shortName>
        <ecNumber evidence="8">2.4.2.-</ecNumber>
    </recommendedName>
</protein>
<feature type="domain" description="PARP catalytic" evidence="10">
    <location>
        <begin position="1057"/>
        <end position="1251"/>
    </location>
</feature>
<dbReference type="Pfam" id="PF23251">
    <property type="entry name" value="KH_PARP14_4"/>
    <property type="match status" value="1"/>
</dbReference>
<dbReference type="AlphaFoldDB" id="A0AAW1ZBM2"/>
<dbReference type="Proteomes" id="UP001479290">
    <property type="component" value="Unassembled WGS sequence"/>
</dbReference>
<evidence type="ECO:0000313" key="13">
    <source>
        <dbReference type="Proteomes" id="UP001479290"/>
    </source>
</evidence>
<dbReference type="Gene3D" id="3.90.228.10">
    <property type="match status" value="1"/>
</dbReference>
<dbReference type="InterPro" id="IPR000504">
    <property type="entry name" value="RRM_dom"/>
</dbReference>
<gene>
    <name evidence="12" type="ORF">ABG768_010423</name>
</gene>
<dbReference type="GO" id="GO:0003723">
    <property type="term" value="F:RNA binding"/>
    <property type="evidence" value="ECO:0007669"/>
    <property type="project" value="UniProtKB-UniRule"/>
</dbReference>
<dbReference type="Pfam" id="PF23245">
    <property type="entry name" value="RRM_PARP14_2"/>
    <property type="match status" value="1"/>
</dbReference>
<organism evidence="12 13">
    <name type="scientific">Culter alburnus</name>
    <name type="common">Topmouth culter</name>
    <dbReference type="NCBI Taxonomy" id="194366"/>
    <lineage>
        <taxon>Eukaryota</taxon>
        <taxon>Metazoa</taxon>
        <taxon>Chordata</taxon>
        <taxon>Craniata</taxon>
        <taxon>Vertebrata</taxon>
        <taxon>Euteleostomi</taxon>
        <taxon>Actinopterygii</taxon>
        <taxon>Neopterygii</taxon>
        <taxon>Teleostei</taxon>
        <taxon>Ostariophysi</taxon>
        <taxon>Cypriniformes</taxon>
        <taxon>Xenocyprididae</taxon>
        <taxon>Xenocypridinae</taxon>
        <taxon>Culter</taxon>
    </lineage>
</organism>
<dbReference type="SUPFAM" id="SSF56399">
    <property type="entry name" value="ADP-ribosylation"/>
    <property type="match status" value="1"/>
</dbReference>
<dbReference type="GO" id="GO:1990404">
    <property type="term" value="F:NAD+-protein mono-ADP-ribosyltransferase activity"/>
    <property type="evidence" value="ECO:0007669"/>
    <property type="project" value="TreeGrafter"/>
</dbReference>
<comment type="caution">
    <text evidence="12">The sequence shown here is derived from an EMBL/GenBank/DDBJ whole genome shotgun (WGS) entry which is preliminary data.</text>
</comment>
<dbReference type="SUPFAM" id="SSF117839">
    <property type="entry name" value="WWE domain"/>
    <property type="match status" value="1"/>
</dbReference>
<dbReference type="InterPro" id="IPR057048">
    <property type="entry name" value="PARP14_KH_6"/>
</dbReference>
<dbReference type="InterPro" id="IPR012317">
    <property type="entry name" value="Poly(ADP-ribose)pol_cat_dom"/>
</dbReference>
<evidence type="ECO:0000256" key="2">
    <source>
        <dbReference type="ARBA" id="ARBA00022676"/>
    </source>
</evidence>
<dbReference type="SUPFAM" id="SSF52949">
    <property type="entry name" value="Macro domain-like"/>
    <property type="match status" value="1"/>
</dbReference>
<dbReference type="GO" id="GO:0005634">
    <property type="term" value="C:nucleus"/>
    <property type="evidence" value="ECO:0007669"/>
    <property type="project" value="UniProtKB-SubCell"/>
</dbReference>
<dbReference type="PROSITE" id="PS50102">
    <property type="entry name" value="RRM"/>
    <property type="match status" value="1"/>
</dbReference>
<dbReference type="InterPro" id="IPR054596">
    <property type="entry name" value="PARP14_WWE"/>
</dbReference>
<feature type="domain" description="Macro" evidence="11">
    <location>
        <begin position="678"/>
        <end position="854"/>
    </location>
</feature>
<dbReference type="PROSITE" id="PS51154">
    <property type="entry name" value="MACRO"/>
    <property type="match status" value="1"/>
</dbReference>